<dbReference type="AlphaFoldDB" id="A0A0J8R9N4"/>
<gene>
    <name evidence="3" type="ORF">CISG_09303</name>
</gene>
<dbReference type="OrthoDB" id="1854502at2759"/>
<reference evidence="4" key="1">
    <citation type="journal article" date="2010" name="Genome Res.">
        <title>Population genomic sequencing of Coccidioides fungi reveals recent hybridization and transposon control.</title>
        <authorList>
            <person name="Neafsey D.E."/>
            <person name="Barker B.M."/>
            <person name="Sharpton T.J."/>
            <person name="Stajich J.E."/>
            <person name="Park D.J."/>
            <person name="Whiston E."/>
            <person name="Hung C.-Y."/>
            <person name="McMahan C."/>
            <person name="White J."/>
            <person name="Sykes S."/>
            <person name="Heiman D."/>
            <person name="Young S."/>
            <person name="Zeng Q."/>
            <person name="Abouelleil A."/>
            <person name="Aftuck L."/>
            <person name="Bessette D."/>
            <person name="Brown A."/>
            <person name="FitzGerald M."/>
            <person name="Lui A."/>
            <person name="Macdonald J.P."/>
            <person name="Priest M."/>
            <person name="Orbach M.J."/>
            <person name="Galgiani J.N."/>
            <person name="Kirkland T.N."/>
            <person name="Cole G.T."/>
            <person name="Birren B.W."/>
            <person name="Henn M.R."/>
            <person name="Taylor J.W."/>
            <person name="Rounsley S.D."/>
        </authorList>
    </citation>
    <scope>NUCLEOTIDE SEQUENCE [LARGE SCALE GENOMIC DNA]</scope>
    <source>
        <strain evidence="4">RMSCC 3703</strain>
    </source>
</reference>
<feature type="region of interest" description="Disordered" evidence="1">
    <location>
        <begin position="59"/>
        <end position="79"/>
    </location>
</feature>
<feature type="domain" description="GOLD" evidence="2">
    <location>
        <begin position="1"/>
        <end position="145"/>
    </location>
</feature>
<dbReference type="Gene3D" id="2.60.120.680">
    <property type="entry name" value="GOLD domain"/>
    <property type="match status" value="1"/>
</dbReference>
<dbReference type="PROSITE" id="PS50866">
    <property type="entry name" value="GOLD"/>
    <property type="match status" value="1"/>
</dbReference>
<evidence type="ECO:0000313" key="4">
    <source>
        <dbReference type="Proteomes" id="UP000054559"/>
    </source>
</evidence>
<dbReference type="InterPro" id="IPR036598">
    <property type="entry name" value="GOLD_dom_sf"/>
</dbReference>
<feature type="compositionally biased region" description="Polar residues" evidence="1">
    <location>
        <begin position="175"/>
        <end position="191"/>
    </location>
</feature>
<accession>A0A0J8R9N4</accession>
<sequence length="197" mass="21080">MAGMEEIEIHSKSYLVRWINVSGEHTISWSIQPHKKSLNFGIFKHPGTTGTLTATSASIHSSSDFGDGRENGRPGNASSSVVTEKLKGIGLKPIRWVGKCEADKISQGTYDVGSGEGGNYALVFDNTFSKQISKTATFVLLTYPTHCPPRSGHQIHHSQAGLGYAAVTSALTRSNPNIASGASDSTESLRNFSRIGK</sequence>
<organism evidence="3 4">
    <name type="scientific">Coccidioides immitis RMSCC 3703</name>
    <dbReference type="NCBI Taxonomy" id="454286"/>
    <lineage>
        <taxon>Eukaryota</taxon>
        <taxon>Fungi</taxon>
        <taxon>Dikarya</taxon>
        <taxon>Ascomycota</taxon>
        <taxon>Pezizomycotina</taxon>
        <taxon>Eurotiomycetes</taxon>
        <taxon>Eurotiomycetidae</taxon>
        <taxon>Onygenales</taxon>
        <taxon>Onygenaceae</taxon>
        <taxon>Coccidioides</taxon>
    </lineage>
</organism>
<dbReference type="InterPro" id="IPR009038">
    <property type="entry name" value="GOLD_dom"/>
</dbReference>
<dbReference type="EMBL" id="DS268204">
    <property type="protein sequence ID" value="KMU81571.1"/>
    <property type="molecule type" value="Genomic_DNA"/>
</dbReference>
<evidence type="ECO:0000313" key="3">
    <source>
        <dbReference type="EMBL" id="KMU81571.1"/>
    </source>
</evidence>
<proteinExistence type="predicted"/>
<evidence type="ECO:0000259" key="2">
    <source>
        <dbReference type="PROSITE" id="PS50866"/>
    </source>
</evidence>
<evidence type="ECO:0000256" key="1">
    <source>
        <dbReference type="SAM" id="MobiDB-lite"/>
    </source>
</evidence>
<dbReference type="SUPFAM" id="SSF101576">
    <property type="entry name" value="Supernatant protein factor (SPF), C-terminal domain"/>
    <property type="match status" value="1"/>
</dbReference>
<name>A0A0J8R9N4_COCIT</name>
<dbReference type="Proteomes" id="UP000054559">
    <property type="component" value="Unassembled WGS sequence"/>
</dbReference>
<protein>
    <recommendedName>
        <fullName evidence="2">GOLD domain-containing protein</fullName>
    </recommendedName>
</protein>
<feature type="region of interest" description="Disordered" evidence="1">
    <location>
        <begin position="175"/>
        <end position="197"/>
    </location>
</feature>
<dbReference type="STRING" id="454286.A0A0J8R9N4"/>